<dbReference type="EMBL" id="HBGG01016816">
    <property type="protein sequence ID" value="CAD9206395.1"/>
    <property type="molecule type" value="Transcribed_RNA"/>
</dbReference>
<name>A0A7S1SR53_9CHLO</name>
<evidence type="ECO:0000313" key="2">
    <source>
        <dbReference type="EMBL" id="CAD9206395.1"/>
    </source>
</evidence>
<reference evidence="2" key="1">
    <citation type="submission" date="2021-01" db="EMBL/GenBank/DDBJ databases">
        <authorList>
            <person name="Corre E."/>
            <person name="Pelletier E."/>
            <person name="Niang G."/>
            <person name="Scheremetjew M."/>
            <person name="Finn R."/>
            <person name="Kale V."/>
            <person name="Holt S."/>
            <person name="Cochrane G."/>
            <person name="Meng A."/>
            <person name="Brown T."/>
            <person name="Cohen L."/>
        </authorList>
    </citation>
    <scope>NUCLEOTIDE SEQUENCE</scope>
    <source>
        <strain evidence="2">PLY429</strain>
    </source>
</reference>
<sequence length="112" mass="11950">MDYMTATQPTPEVERTQEQNATPPPTVEPTQDIEPAPPETRVLFPVQISSDGYGAAERGTKIEDPGHTDVTVAPGNIAPTYPHNNQESATANGDHALSATADCVIDLCEFSD</sequence>
<feature type="compositionally biased region" description="Polar residues" evidence="1">
    <location>
        <begin position="1"/>
        <end position="10"/>
    </location>
</feature>
<proteinExistence type="predicted"/>
<protein>
    <submittedName>
        <fullName evidence="2">Uncharacterized protein</fullName>
    </submittedName>
</protein>
<organism evidence="2">
    <name type="scientific">Tetraselmis chuii</name>
    <dbReference type="NCBI Taxonomy" id="63592"/>
    <lineage>
        <taxon>Eukaryota</taxon>
        <taxon>Viridiplantae</taxon>
        <taxon>Chlorophyta</taxon>
        <taxon>core chlorophytes</taxon>
        <taxon>Chlorodendrophyceae</taxon>
        <taxon>Chlorodendrales</taxon>
        <taxon>Chlorodendraceae</taxon>
        <taxon>Tetraselmis</taxon>
    </lineage>
</organism>
<accession>A0A7S1SR53</accession>
<gene>
    <name evidence="2" type="ORF">TCHU04912_LOCUS8631</name>
</gene>
<dbReference type="AlphaFoldDB" id="A0A7S1SR53"/>
<evidence type="ECO:0000256" key="1">
    <source>
        <dbReference type="SAM" id="MobiDB-lite"/>
    </source>
</evidence>
<feature type="region of interest" description="Disordered" evidence="1">
    <location>
        <begin position="1"/>
        <end position="38"/>
    </location>
</feature>